<dbReference type="GO" id="GO:0031419">
    <property type="term" value="F:cobalamin binding"/>
    <property type="evidence" value="ECO:0007669"/>
    <property type="project" value="InterPro"/>
</dbReference>
<feature type="domain" description="Methylmalonyl-CoA mutase alpha/beta chain catalytic" evidence="1">
    <location>
        <begin position="1"/>
        <end position="58"/>
    </location>
</feature>
<organism evidence="2">
    <name type="scientific">marine metagenome</name>
    <dbReference type="NCBI Taxonomy" id="408172"/>
    <lineage>
        <taxon>unclassified sequences</taxon>
        <taxon>metagenomes</taxon>
        <taxon>ecological metagenomes</taxon>
    </lineage>
</organism>
<sequence>RLEKFKTNRTKNVINKHLELLTNAINRNKNLIPYIIKCIKNNCTLGEICDTMKSIYGEHV</sequence>
<reference evidence="2" key="1">
    <citation type="submission" date="2018-05" db="EMBL/GenBank/DDBJ databases">
        <authorList>
            <person name="Lanie J.A."/>
            <person name="Ng W.-L."/>
            <person name="Kazmierczak K.M."/>
            <person name="Andrzejewski T.M."/>
            <person name="Davidsen T.M."/>
            <person name="Wayne K.J."/>
            <person name="Tettelin H."/>
            <person name="Glass J.I."/>
            <person name="Rusch D."/>
            <person name="Podicherti R."/>
            <person name="Tsui H.-C.T."/>
            <person name="Winkler M.E."/>
        </authorList>
    </citation>
    <scope>NUCLEOTIDE SEQUENCE</scope>
</reference>
<dbReference type="AlphaFoldDB" id="A0A383BTN5"/>
<evidence type="ECO:0000313" key="2">
    <source>
        <dbReference type="EMBL" id="SVE23173.1"/>
    </source>
</evidence>
<evidence type="ECO:0000259" key="1">
    <source>
        <dbReference type="Pfam" id="PF01642"/>
    </source>
</evidence>
<accession>A0A383BTN5</accession>
<proteinExistence type="predicted"/>
<dbReference type="InterPro" id="IPR006099">
    <property type="entry name" value="MeMalonylCoA_mutase_a/b_cat"/>
</dbReference>
<dbReference type="SUPFAM" id="SSF51703">
    <property type="entry name" value="Cobalamin (vitamin B12)-dependent enzymes"/>
    <property type="match status" value="1"/>
</dbReference>
<gene>
    <name evidence="2" type="ORF">METZ01_LOCUS476027</name>
</gene>
<dbReference type="Gene3D" id="3.20.20.240">
    <property type="entry name" value="Methylmalonyl-CoA mutase"/>
    <property type="match status" value="1"/>
</dbReference>
<feature type="non-terminal residue" evidence="2">
    <location>
        <position position="1"/>
    </location>
</feature>
<protein>
    <recommendedName>
        <fullName evidence="1">Methylmalonyl-CoA mutase alpha/beta chain catalytic domain-containing protein</fullName>
    </recommendedName>
</protein>
<dbReference type="Pfam" id="PF01642">
    <property type="entry name" value="MM_CoA_mutase"/>
    <property type="match status" value="1"/>
</dbReference>
<dbReference type="GO" id="GO:0016866">
    <property type="term" value="F:intramolecular transferase activity"/>
    <property type="evidence" value="ECO:0007669"/>
    <property type="project" value="InterPro"/>
</dbReference>
<dbReference type="EMBL" id="UINC01203084">
    <property type="protein sequence ID" value="SVE23173.1"/>
    <property type="molecule type" value="Genomic_DNA"/>
</dbReference>
<dbReference type="InterPro" id="IPR016176">
    <property type="entry name" value="Cbl-dep_enz_cat"/>
</dbReference>
<name>A0A383BTN5_9ZZZZ</name>